<dbReference type="PANTHER" id="PTHR43784">
    <property type="entry name" value="GDSL-LIKE LIPASE/ACYLHYDROLASE, PUTATIVE (AFU_ORTHOLOGUE AFUA_2G00820)-RELATED"/>
    <property type="match status" value="1"/>
</dbReference>
<dbReference type="PROSITE" id="PS51257">
    <property type="entry name" value="PROKAR_LIPOPROTEIN"/>
    <property type="match status" value="1"/>
</dbReference>
<evidence type="ECO:0000256" key="1">
    <source>
        <dbReference type="SAM" id="MobiDB-lite"/>
    </source>
</evidence>
<dbReference type="Proteomes" id="UP001204142">
    <property type="component" value="Unassembled WGS sequence"/>
</dbReference>
<sequence length="470" mass="50400">MRSELQNPRQLVRMAHWWSMWLCLPWLLMVTACGPSSDGAVAPAQRTSASQGNTPACPRSDSAPAGLYPVTAWKAAPSDALITHPISGLSVRHALAPHWGGDWVRLRLSNRYSTAPVTLENLHIAKEKSPGLPDMVAGTECLLTFNGQPRVTLQAGQTVLSDWVQYPLRAFERVGVSFYAPEATPQLTRHLNANELVYVSMPGDHAAEAAGGAYQATPDGYASNFLVIEALETAASKSVSTLVAVGDSITDGSDSTTGFKDGQPSPMTSTDQRYPDHLQRRLLTAGLPLTVANAGIGGNELLKDGWLPQFGKALLDRFDADVLQTAGVTHVLLMIGTNDFGNPKAGLPPTSEALIAGYKELIARAHRAGLNIVLGTIPPAEGAVTEGLLVPLRVMHGTEQARRGRDEVNAWIRQQTLSDGVVDFATCLEDPKRPGYLAPQYNSGDNLHPTPAGYAAMAQCVDLRLFQTMD</sequence>
<evidence type="ECO:0000313" key="4">
    <source>
        <dbReference type="Proteomes" id="UP001204142"/>
    </source>
</evidence>
<dbReference type="Pfam" id="PF13472">
    <property type="entry name" value="Lipase_GDSL_2"/>
    <property type="match status" value="1"/>
</dbReference>
<dbReference type="SUPFAM" id="SSF52266">
    <property type="entry name" value="SGNH hydrolase"/>
    <property type="match status" value="1"/>
</dbReference>
<reference evidence="3 4" key="1">
    <citation type="submission" date="2022-07" db="EMBL/GenBank/DDBJ databases">
        <authorList>
            <person name="Xamxidin M."/>
            <person name="Wu M."/>
        </authorList>
    </citation>
    <scope>NUCLEOTIDE SEQUENCE [LARGE SCALE GENOMIC DNA]</scope>
    <source>
        <strain evidence="3 4">NBRC 111650</strain>
    </source>
</reference>
<evidence type="ECO:0000259" key="2">
    <source>
        <dbReference type="Pfam" id="PF13472"/>
    </source>
</evidence>
<proteinExistence type="predicted"/>
<dbReference type="Gene3D" id="3.40.50.1110">
    <property type="entry name" value="SGNH hydrolase"/>
    <property type="match status" value="1"/>
</dbReference>
<dbReference type="PANTHER" id="PTHR43784:SF2">
    <property type="entry name" value="GDSL-LIKE LIPASE_ACYLHYDROLASE, PUTATIVE (AFU_ORTHOLOGUE AFUA_2G00820)-RELATED"/>
    <property type="match status" value="1"/>
</dbReference>
<dbReference type="EMBL" id="JANIGO010000001">
    <property type="protein sequence ID" value="MCQ8895009.1"/>
    <property type="molecule type" value="Genomic_DNA"/>
</dbReference>
<evidence type="ECO:0000313" key="3">
    <source>
        <dbReference type="EMBL" id="MCQ8895009.1"/>
    </source>
</evidence>
<dbReference type="InterPro" id="IPR036514">
    <property type="entry name" value="SGNH_hydro_sf"/>
</dbReference>
<protein>
    <submittedName>
        <fullName evidence="3">GDSL-type esterase/lipase family protein</fullName>
    </submittedName>
</protein>
<organism evidence="3 4">
    <name type="scientific">Limnobacter humi</name>
    <dbReference type="NCBI Taxonomy" id="1778671"/>
    <lineage>
        <taxon>Bacteria</taxon>
        <taxon>Pseudomonadati</taxon>
        <taxon>Pseudomonadota</taxon>
        <taxon>Betaproteobacteria</taxon>
        <taxon>Burkholderiales</taxon>
        <taxon>Burkholderiaceae</taxon>
        <taxon>Limnobacter</taxon>
    </lineage>
</organism>
<feature type="region of interest" description="Disordered" evidence="1">
    <location>
        <begin position="39"/>
        <end position="60"/>
    </location>
</feature>
<feature type="compositionally biased region" description="Polar residues" evidence="1">
    <location>
        <begin position="45"/>
        <end position="54"/>
    </location>
</feature>
<feature type="domain" description="SGNH hydrolase-type esterase" evidence="2">
    <location>
        <begin position="244"/>
        <end position="456"/>
    </location>
</feature>
<accession>A0ABT1WBX1</accession>
<dbReference type="RefSeq" id="WP_256762671.1">
    <property type="nucleotide sequence ID" value="NZ_JANIGO010000001.1"/>
</dbReference>
<comment type="caution">
    <text evidence="3">The sequence shown here is derived from an EMBL/GenBank/DDBJ whole genome shotgun (WGS) entry which is preliminary data.</text>
</comment>
<name>A0ABT1WBX1_9BURK</name>
<feature type="region of interest" description="Disordered" evidence="1">
    <location>
        <begin position="253"/>
        <end position="272"/>
    </location>
</feature>
<gene>
    <name evidence="3" type="ORF">NQT62_00985</name>
</gene>
<dbReference type="InterPro" id="IPR053140">
    <property type="entry name" value="GDSL_Rv0518-like"/>
</dbReference>
<keyword evidence="4" id="KW-1185">Reference proteome</keyword>
<dbReference type="InterPro" id="IPR013830">
    <property type="entry name" value="SGNH_hydro"/>
</dbReference>